<proteinExistence type="predicted"/>
<comment type="caution">
    <text evidence="1">The sequence shown here is derived from an EMBL/GenBank/DDBJ whole genome shotgun (WGS) entry which is preliminary data.</text>
</comment>
<sequence>MRTLIRFNDTTYEVEVLEETEDALLVEYIETEQREWEEWEHEWISRHDWNRYIKCQKEFETAVKAFDQAFKRLRYHLTVKELQERLSQVADPENTIVELAISGQTYPLVTTSEIHTGQWSI</sequence>
<protein>
    <submittedName>
        <fullName evidence="1">Uncharacterized protein</fullName>
    </submittedName>
</protein>
<name>A0A644TRM5_9ZZZZ</name>
<gene>
    <name evidence="1" type="ORF">SDC9_15026</name>
</gene>
<reference evidence="1" key="1">
    <citation type="submission" date="2019-08" db="EMBL/GenBank/DDBJ databases">
        <authorList>
            <person name="Kucharzyk K."/>
            <person name="Murdoch R.W."/>
            <person name="Higgins S."/>
            <person name="Loffler F."/>
        </authorList>
    </citation>
    <scope>NUCLEOTIDE SEQUENCE</scope>
</reference>
<dbReference type="AlphaFoldDB" id="A0A644TRM5"/>
<evidence type="ECO:0000313" key="1">
    <source>
        <dbReference type="EMBL" id="MPL69289.1"/>
    </source>
</evidence>
<dbReference type="EMBL" id="VSSQ01000046">
    <property type="protein sequence ID" value="MPL69289.1"/>
    <property type="molecule type" value="Genomic_DNA"/>
</dbReference>
<accession>A0A644TRM5</accession>
<organism evidence="1">
    <name type="scientific">bioreactor metagenome</name>
    <dbReference type="NCBI Taxonomy" id="1076179"/>
    <lineage>
        <taxon>unclassified sequences</taxon>
        <taxon>metagenomes</taxon>
        <taxon>ecological metagenomes</taxon>
    </lineage>
</organism>